<dbReference type="Gene3D" id="3.40.50.1110">
    <property type="entry name" value="SGNH hydrolase"/>
    <property type="match status" value="1"/>
</dbReference>
<sequence length="215" mass="22520">MTRTLLLFGDSNTHGTMPVASLGDQGRYGPGERWPGRLRALLPDWEVIAEGHPGRTTLHDDPIEGAHRNGLRVLPALLESHRPVDAVVVMLGTNDLKDRFSVNADDIALSLERLVGVIRTSGAGPGGAAPGVLLIAPPPVLEVGVLAGMFRGGAAKSQVLGARIAEMAQRIGVPWLDAGAMVRVSPIDGVHYGPEANPVLAEAVAAAVRRHFAPA</sequence>
<dbReference type="AlphaFoldDB" id="A0A2T4J8H2"/>
<evidence type="ECO:0000313" key="3">
    <source>
        <dbReference type="Proteomes" id="UP000241362"/>
    </source>
</evidence>
<keyword evidence="3" id="KW-1185">Reference proteome</keyword>
<dbReference type="InterPro" id="IPR051532">
    <property type="entry name" value="Ester_Hydrolysis_Enzymes"/>
</dbReference>
<keyword evidence="2" id="KW-0378">Hydrolase</keyword>
<comment type="caution">
    <text evidence="2">The sequence shown here is derived from an EMBL/GenBank/DDBJ whole genome shotgun (WGS) entry which is preliminary data.</text>
</comment>
<gene>
    <name evidence="2" type="ORF">C5F44_10865</name>
</gene>
<protein>
    <submittedName>
        <fullName evidence="2">Hydrolase</fullName>
    </submittedName>
</protein>
<accession>A0A2T4J8H2</accession>
<dbReference type="RefSeq" id="WP_107673554.1">
    <property type="nucleotide sequence ID" value="NZ_PZKE01000009.1"/>
</dbReference>
<evidence type="ECO:0000313" key="2">
    <source>
        <dbReference type="EMBL" id="PTE14127.1"/>
    </source>
</evidence>
<dbReference type="InterPro" id="IPR036514">
    <property type="entry name" value="SGNH_hydro_sf"/>
</dbReference>
<proteinExistence type="predicted"/>
<dbReference type="Proteomes" id="UP000241362">
    <property type="component" value="Unassembled WGS sequence"/>
</dbReference>
<feature type="domain" description="SGNH hydrolase-type esterase" evidence="1">
    <location>
        <begin position="7"/>
        <end position="186"/>
    </location>
</feature>
<dbReference type="SUPFAM" id="SSF52266">
    <property type="entry name" value="SGNH hydrolase"/>
    <property type="match status" value="1"/>
</dbReference>
<organism evidence="2 3">
    <name type="scientific">Fuscovulum blasticum DSM 2131</name>
    <dbReference type="NCBI Taxonomy" id="1188250"/>
    <lineage>
        <taxon>Bacteria</taxon>
        <taxon>Pseudomonadati</taxon>
        <taxon>Pseudomonadota</taxon>
        <taxon>Alphaproteobacteria</taxon>
        <taxon>Rhodobacterales</taxon>
        <taxon>Paracoccaceae</taxon>
        <taxon>Pseudogemmobacter</taxon>
    </lineage>
</organism>
<name>A0A2T4J8H2_FUSBL</name>
<dbReference type="GO" id="GO:0016788">
    <property type="term" value="F:hydrolase activity, acting on ester bonds"/>
    <property type="evidence" value="ECO:0007669"/>
    <property type="project" value="UniProtKB-ARBA"/>
</dbReference>
<evidence type="ECO:0000259" key="1">
    <source>
        <dbReference type="Pfam" id="PF13472"/>
    </source>
</evidence>
<dbReference type="PANTHER" id="PTHR30383:SF29">
    <property type="entry name" value="SGNH HYDROLASE-TYPE ESTERASE DOMAIN-CONTAINING PROTEIN"/>
    <property type="match status" value="1"/>
</dbReference>
<dbReference type="EMBL" id="PZKE01000009">
    <property type="protein sequence ID" value="PTE14127.1"/>
    <property type="molecule type" value="Genomic_DNA"/>
</dbReference>
<dbReference type="PANTHER" id="PTHR30383">
    <property type="entry name" value="THIOESTERASE 1/PROTEASE 1/LYSOPHOSPHOLIPASE L1"/>
    <property type="match status" value="1"/>
</dbReference>
<dbReference type="InterPro" id="IPR013830">
    <property type="entry name" value="SGNH_hydro"/>
</dbReference>
<dbReference type="Pfam" id="PF13472">
    <property type="entry name" value="Lipase_GDSL_2"/>
    <property type="match status" value="1"/>
</dbReference>
<reference evidence="2 3" key="1">
    <citation type="submission" date="2018-03" db="EMBL/GenBank/DDBJ databases">
        <title>Rhodobacter blasticus.</title>
        <authorList>
            <person name="Meyer T.E."/>
            <person name="Miller S."/>
            <person name="Lodha T."/>
            <person name="Gandham S."/>
            <person name="Chintalapati S."/>
            <person name="Chintalapati V.R."/>
        </authorList>
    </citation>
    <scope>NUCLEOTIDE SEQUENCE [LARGE SCALE GENOMIC DNA]</scope>
    <source>
        <strain evidence="2 3">DSM 2131</strain>
    </source>
</reference>